<keyword evidence="1" id="KW-0479">Metal-binding</keyword>
<evidence type="ECO:0000259" key="4">
    <source>
        <dbReference type="PROSITE" id="PS50199"/>
    </source>
</evidence>
<evidence type="ECO:0000313" key="6">
    <source>
        <dbReference type="Proteomes" id="UP000184520"/>
    </source>
</evidence>
<name>A0A1M5LQ66_9ALTE</name>
<dbReference type="OrthoDB" id="9814654at2"/>
<dbReference type="GO" id="GO:0008270">
    <property type="term" value="F:zinc ion binding"/>
    <property type="evidence" value="ECO:0007669"/>
    <property type="project" value="UniProtKB-KW"/>
</dbReference>
<dbReference type="Proteomes" id="UP000184520">
    <property type="component" value="Unassembled WGS sequence"/>
</dbReference>
<reference evidence="6" key="1">
    <citation type="submission" date="2016-11" db="EMBL/GenBank/DDBJ databases">
        <authorList>
            <person name="Varghese N."/>
            <person name="Submissions S."/>
        </authorList>
    </citation>
    <scope>NUCLEOTIDE SEQUENCE [LARGE SCALE GENOMIC DNA]</scope>
    <source>
        <strain evidence="6">CGMCC 1.8995</strain>
    </source>
</reference>
<evidence type="ECO:0000256" key="1">
    <source>
        <dbReference type="ARBA" id="ARBA00022723"/>
    </source>
</evidence>
<dbReference type="AlphaFoldDB" id="A0A1M5LQ66"/>
<dbReference type="Pfam" id="PF09413">
    <property type="entry name" value="DUF2007"/>
    <property type="match status" value="1"/>
</dbReference>
<dbReference type="STRING" id="634436.SAMN05216361_2748"/>
<evidence type="ECO:0000256" key="3">
    <source>
        <dbReference type="ARBA" id="ARBA00022833"/>
    </source>
</evidence>
<keyword evidence="6" id="KW-1185">Reference proteome</keyword>
<keyword evidence="2" id="KW-0863">Zinc-finger</keyword>
<keyword evidence="3" id="KW-0862">Zinc</keyword>
<evidence type="ECO:0000313" key="5">
    <source>
        <dbReference type="EMBL" id="SHG67198.1"/>
    </source>
</evidence>
<dbReference type="InterPro" id="IPR001876">
    <property type="entry name" value="Znf_RanBP2"/>
</dbReference>
<proteinExistence type="predicted"/>
<protein>
    <submittedName>
        <fullName evidence="5">Putative signal transducing protein</fullName>
    </submittedName>
</protein>
<feature type="domain" description="RanBP2-type" evidence="4">
    <location>
        <begin position="73"/>
        <end position="102"/>
    </location>
</feature>
<dbReference type="EMBL" id="FQWD01000004">
    <property type="protein sequence ID" value="SHG67198.1"/>
    <property type="molecule type" value="Genomic_DNA"/>
</dbReference>
<accession>A0A1M5LQ66</accession>
<gene>
    <name evidence="5" type="ORF">SAMN05216361_2748</name>
</gene>
<dbReference type="InterPro" id="IPR018551">
    <property type="entry name" value="DUF2007"/>
</dbReference>
<organism evidence="5 6">
    <name type="scientific">Marisediminitalea aggregata</name>
    <dbReference type="NCBI Taxonomy" id="634436"/>
    <lineage>
        <taxon>Bacteria</taxon>
        <taxon>Pseudomonadati</taxon>
        <taxon>Pseudomonadota</taxon>
        <taxon>Gammaproteobacteria</taxon>
        <taxon>Alteromonadales</taxon>
        <taxon>Alteromonadaceae</taxon>
        <taxon>Marisediminitalea</taxon>
    </lineage>
</organism>
<evidence type="ECO:0000256" key="2">
    <source>
        <dbReference type="ARBA" id="ARBA00022771"/>
    </source>
</evidence>
<dbReference type="RefSeq" id="WP_073323384.1">
    <property type="nucleotide sequence ID" value="NZ_FQWD01000004.1"/>
</dbReference>
<sequence length="103" mass="11577">MIRLCQSDSAFTIQQYYDALQAQGIGCLIRNQFISGAAGDLPIQDTQPELWLMDKDDLTMAKKVLNELSSDSDEGEWVCSSCNEPQESAFHLCWQCQQPRNSA</sequence>
<dbReference type="PROSITE" id="PS50199">
    <property type="entry name" value="ZF_RANBP2_2"/>
    <property type="match status" value="1"/>
</dbReference>